<dbReference type="SUPFAM" id="SSF51069">
    <property type="entry name" value="Carbonic anhydrase"/>
    <property type="match status" value="1"/>
</dbReference>
<dbReference type="GO" id="GO:0004089">
    <property type="term" value="F:carbonate dehydratase activity"/>
    <property type="evidence" value="ECO:0007669"/>
    <property type="project" value="InterPro"/>
</dbReference>
<dbReference type="Gene3D" id="3.10.200.10">
    <property type="entry name" value="Alpha carbonic anhydrase"/>
    <property type="match status" value="1"/>
</dbReference>
<dbReference type="GO" id="GO:0006730">
    <property type="term" value="P:one-carbon metabolic process"/>
    <property type="evidence" value="ECO:0007669"/>
    <property type="project" value="TreeGrafter"/>
</dbReference>
<dbReference type="GO" id="GO:0008270">
    <property type="term" value="F:zinc ion binding"/>
    <property type="evidence" value="ECO:0007669"/>
    <property type="project" value="InterPro"/>
</dbReference>
<dbReference type="PROSITE" id="PS51144">
    <property type="entry name" value="ALPHA_CA_2"/>
    <property type="match status" value="1"/>
</dbReference>
<dbReference type="InterPro" id="IPR036398">
    <property type="entry name" value="CA_dom_sf"/>
</dbReference>
<feature type="chain" id="PRO_5032409136" description="Alpha-carbonic anhydrase domain-containing protein" evidence="2">
    <location>
        <begin position="25"/>
        <end position="238"/>
    </location>
</feature>
<evidence type="ECO:0000313" key="4">
    <source>
        <dbReference type="EMBL" id="KAF9610943.1"/>
    </source>
</evidence>
<feature type="domain" description="Alpha-carbonic anhydrase" evidence="3">
    <location>
        <begin position="25"/>
        <end position="236"/>
    </location>
</feature>
<protein>
    <recommendedName>
        <fullName evidence="3">Alpha-carbonic anhydrase domain-containing protein</fullName>
    </recommendedName>
</protein>
<dbReference type="Pfam" id="PF00194">
    <property type="entry name" value="Carb_anhydrase"/>
    <property type="match status" value="1"/>
</dbReference>
<comment type="caution">
    <text evidence="4">The sequence shown here is derived from an EMBL/GenBank/DDBJ whole genome shotgun (WGS) entry which is preliminary data.</text>
</comment>
<evidence type="ECO:0000256" key="1">
    <source>
        <dbReference type="SAM" id="MobiDB-lite"/>
    </source>
</evidence>
<dbReference type="InterPro" id="IPR001148">
    <property type="entry name" value="CA_dom"/>
</dbReference>
<evidence type="ECO:0000259" key="3">
    <source>
        <dbReference type="PROSITE" id="PS51144"/>
    </source>
</evidence>
<dbReference type="PANTHER" id="PTHR18952:SF236">
    <property type="entry name" value="ALPHA CARBONIC ANHYDRASE 1, CHLOROPLASTIC"/>
    <property type="match status" value="1"/>
</dbReference>
<dbReference type="PANTHER" id="PTHR18952">
    <property type="entry name" value="CARBONIC ANHYDRASE"/>
    <property type="match status" value="1"/>
</dbReference>
<dbReference type="AlphaFoldDB" id="A0A835LWK3"/>
<feature type="region of interest" description="Disordered" evidence="1">
    <location>
        <begin position="214"/>
        <end position="238"/>
    </location>
</feature>
<sequence>MANLLTIFISTSVAALIWFTLAEGLNFSYSGATGPDYWGSLSPAYNICSNGMAQSPIDIVKDKLIFNPSLGSLSTVYNDTNATFINNLFNVELQFGKEVGEVTIDGNNYDAEFHMVHASEDGNITVMAILYECGASDPFLDQIICQLDQLAREASGRIPIELVKVTSILQTTKNYFRYWGSLTTPCSENVLWNVLVEVREMTIEQEEALKAPLDESCKYNSRPAQPPNGRYVETSSTS</sequence>
<dbReference type="Proteomes" id="UP000631114">
    <property type="component" value="Unassembled WGS sequence"/>
</dbReference>
<dbReference type="CDD" id="cd03124">
    <property type="entry name" value="alpha_CA_prokaryotic_like"/>
    <property type="match status" value="1"/>
</dbReference>
<accession>A0A835LWK3</accession>
<keyword evidence="2" id="KW-0732">Signal</keyword>
<dbReference type="InterPro" id="IPR041891">
    <property type="entry name" value="Alpha_CA_prokaryot-like"/>
</dbReference>
<evidence type="ECO:0000256" key="2">
    <source>
        <dbReference type="SAM" id="SignalP"/>
    </source>
</evidence>
<proteinExistence type="predicted"/>
<dbReference type="EMBL" id="JADFTS010000004">
    <property type="protein sequence ID" value="KAF9610943.1"/>
    <property type="molecule type" value="Genomic_DNA"/>
</dbReference>
<dbReference type="SMART" id="SM01057">
    <property type="entry name" value="Carb_anhydrase"/>
    <property type="match status" value="1"/>
</dbReference>
<feature type="signal peptide" evidence="2">
    <location>
        <begin position="1"/>
        <end position="24"/>
    </location>
</feature>
<gene>
    <name evidence="4" type="ORF">IFM89_025852</name>
</gene>
<name>A0A835LWK3_9MAGN</name>
<dbReference type="OrthoDB" id="429145at2759"/>
<keyword evidence="5" id="KW-1185">Reference proteome</keyword>
<organism evidence="4 5">
    <name type="scientific">Coptis chinensis</name>
    <dbReference type="NCBI Taxonomy" id="261450"/>
    <lineage>
        <taxon>Eukaryota</taxon>
        <taxon>Viridiplantae</taxon>
        <taxon>Streptophyta</taxon>
        <taxon>Embryophyta</taxon>
        <taxon>Tracheophyta</taxon>
        <taxon>Spermatophyta</taxon>
        <taxon>Magnoliopsida</taxon>
        <taxon>Ranunculales</taxon>
        <taxon>Ranunculaceae</taxon>
        <taxon>Coptidoideae</taxon>
        <taxon>Coptis</taxon>
    </lineage>
</organism>
<reference evidence="4 5" key="1">
    <citation type="submission" date="2020-10" db="EMBL/GenBank/DDBJ databases">
        <title>The Coptis chinensis genome and diversification of protoberbering-type alkaloids.</title>
        <authorList>
            <person name="Wang B."/>
            <person name="Shu S."/>
            <person name="Song C."/>
            <person name="Liu Y."/>
        </authorList>
    </citation>
    <scope>NUCLEOTIDE SEQUENCE [LARGE SCALE GENOMIC DNA]</scope>
    <source>
        <strain evidence="4">HL-2020</strain>
        <tissue evidence="4">Leaf</tissue>
    </source>
</reference>
<dbReference type="InterPro" id="IPR023561">
    <property type="entry name" value="Carbonic_anhydrase_a-class"/>
</dbReference>
<evidence type="ECO:0000313" key="5">
    <source>
        <dbReference type="Proteomes" id="UP000631114"/>
    </source>
</evidence>